<sequence length="125" mass="13937">MRARARAQPRDSLRTRCARLAAHGDWNIAMRRTIGRANCCAWGARESPLHHARSRDGWAAASSCWSGLCATSGRWLCDDARWPRDGRATLRAAARRACRGVVRLPPRFFRGGGRRSGNVVTADFF</sequence>
<dbReference type="EMBL" id="KV108413">
    <property type="protein sequence ID" value="KZT76585.1"/>
    <property type="molecule type" value="Genomic_DNA"/>
</dbReference>
<accession>A0A2Z6ZTN5</accession>
<organism evidence="1 2">
    <name type="scientific">Dorcoceras hygrometricum</name>
    <dbReference type="NCBI Taxonomy" id="472368"/>
    <lineage>
        <taxon>Eukaryota</taxon>
        <taxon>Viridiplantae</taxon>
        <taxon>Streptophyta</taxon>
        <taxon>Embryophyta</taxon>
        <taxon>Tracheophyta</taxon>
        <taxon>Spermatophyta</taxon>
        <taxon>Magnoliopsida</taxon>
        <taxon>eudicotyledons</taxon>
        <taxon>Gunneridae</taxon>
        <taxon>Pentapetalae</taxon>
        <taxon>asterids</taxon>
        <taxon>lamiids</taxon>
        <taxon>Lamiales</taxon>
        <taxon>Gesneriaceae</taxon>
        <taxon>Didymocarpoideae</taxon>
        <taxon>Trichosporeae</taxon>
        <taxon>Loxocarpinae</taxon>
        <taxon>Dorcoceras</taxon>
    </lineage>
</organism>
<dbReference type="Proteomes" id="UP000250235">
    <property type="component" value="Unassembled WGS sequence"/>
</dbReference>
<evidence type="ECO:0000313" key="1">
    <source>
        <dbReference type="EMBL" id="KZT76585.1"/>
    </source>
</evidence>
<evidence type="ECO:0000313" key="2">
    <source>
        <dbReference type="Proteomes" id="UP000250235"/>
    </source>
</evidence>
<keyword evidence="2" id="KW-1185">Reference proteome</keyword>
<proteinExistence type="predicted"/>
<reference evidence="1 2" key="1">
    <citation type="journal article" date="2015" name="Proc. Natl. Acad. Sci. U.S.A.">
        <title>The resurrection genome of Boea hygrometrica: A blueprint for survival of dehydration.</title>
        <authorList>
            <person name="Xiao L."/>
            <person name="Yang G."/>
            <person name="Zhang L."/>
            <person name="Yang X."/>
            <person name="Zhao S."/>
            <person name="Ji Z."/>
            <person name="Zhou Q."/>
            <person name="Hu M."/>
            <person name="Wang Y."/>
            <person name="Chen M."/>
            <person name="Xu Y."/>
            <person name="Jin H."/>
            <person name="Xiao X."/>
            <person name="Hu G."/>
            <person name="Bao F."/>
            <person name="Hu Y."/>
            <person name="Wan P."/>
            <person name="Li L."/>
            <person name="Deng X."/>
            <person name="Kuang T."/>
            <person name="Xiang C."/>
            <person name="Zhu J.K."/>
            <person name="Oliver M.J."/>
            <person name="He Y."/>
        </authorList>
    </citation>
    <scope>NUCLEOTIDE SEQUENCE [LARGE SCALE GENOMIC DNA]</scope>
    <source>
        <strain evidence="2">cv. XS01</strain>
    </source>
</reference>
<protein>
    <submittedName>
        <fullName evidence="1">Uncharacterized protein</fullName>
    </submittedName>
</protein>
<gene>
    <name evidence="1" type="ORF">F511_46390</name>
</gene>
<dbReference type="AlphaFoldDB" id="A0A2Z6ZTN5"/>
<name>A0A2Z6ZTN5_9LAMI</name>